<feature type="transmembrane region" description="Helical" evidence="1">
    <location>
        <begin position="16"/>
        <end position="35"/>
    </location>
</feature>
<keyword evidence="1" id="KW-0472">Membrane</keyword>
<sequence length="154" mass="15488">MRRAERPGGARDRGQIGILVLGLFALAGLLVLGGIDVTAAQLARIRLLDAADAAALEAASALDERAAYEGGVLDRLALTDASVAAAAGAHLSSTPLPPGIVAWSVVPDTGTPDGTTAVVTVQGTARLPMSGWVLDSLGGSVTITVTSRARAPLR</sequence>
<accession>A0ABP9JLL1</accession>
<proteinExistence type="predicted"/>
<keyword evidence="4" id="KW-1185">Reference proteome</keyword>
<keyword evidence="1" id="KW-0812">Transmembrane</keyword>
<evidence type="ECO:0000313" key="4">
    <source>
        <dbReference type="Proteomes" id="UP001500427"/>
    </source>
</evidence>
<dbReference type="InterPro" id="IPR028087">
    <property type="entry name" value="Tad_N"/>
</dbReference>
<evidence type="ECO:0000259" key="2">
    <source>
        <dbReference type="Pfam" id="PF13400"/>
    </source>
</evidence>
<dbReference type="Pfam" id="PF13400">
    <property type="entry name" value="Tad"/>
    <property type="match status" value="1"/>
</dbReference>
<protein>
    <recommendedName>
        <fullName evidence="2">Putative Flp pilus-assembly TadG-like N-terminal domain-containing protein</fullName>
    </recommendedName>
</protein>
<organism evidence="3 4">
    <name type="scientific">Terrabacter aeriphilus</name>
    <dbReference type="NCBI Taxonomy" id="515662"/>
    <lineage>
        <taxon>Bacteria</taxon>
        <taxon>Bacillati</taxon>
        <taxon>Actinomycetota</taxon>
        <taxon>Actinomycetes</taxon>
        <taxon>Micrococcales</taxon>
        <taxon>Intrasporangiaceae</taxon>
        <taxon>Terrabacter</taxon>
    </lineage>
</organism>
<feature type="domain" description="Putative Flp pilus-assembly TadG-like N-terminal" evidence="2">
    <location>
        <begin position="14"/>
        <end position="61"/>
    </location>
</feature>
<evidence type="ECO:0000313" key="3">
    <source>
        <dbReference type="EMBL" id="GAA5033991.1"/>
    </source>
</evidence>
<dbReference type="EMBL" id="BAABIW010000024">
    <property type="protein sequence ID" value="GAA5033991.1"/>
    <property type="molecule type" value="Genomic_DNA"/>
</dbReference>
<name>A0ABP9JLL1_9MICO</name>
<comment type="caution">
    <text evidence="3">The sequence shown here is derived from an EMBL/GenBank/DDBJ whole genome shotgun (WGS) entry which is preliminary data.</text>
</comment>
<keyword evidence="1" id="KW-1133">Transmembrane helix</keyword>
<evidence type="ECO:0000256" key="1">
    <source>
        <dbReference type="SAM" id="Phobius"/>
    </source>
</evidence>
<dbReference type="RefSeq" id="WP_345508739.1">
    <property type="nucleotide sequence ID" value="NZ_BAABIW010000024.1"/>
</dbReference>
<reference evidence="4" key="1">
    <citation type="journal article" date="2019" name="Int. J. Syst. Evol. Microbiol.">
        <title>The Global Catalogue of Microorganisms (GCM) 10K type strain sequencing project: providing services to taxonomists for standard genome sequencing and annotation.</title>
        <authorList>
            <consortium name="The Broad Institute Genomics Platform"/>
            <consortium name="The Broad Institute Genome Sequencing Center for Infectious Disease"/>
            <person name="Wu L."/>
            <person name="Ma J."/>
        </authorList>
    </citation>
    <scope>NUCLEOTIDE SEQUENCE [LARGE SCALE GENOMIC DNA]</scope>
    <source>
        <strain evidence="4">JCM 17687</strain>
    </source>
</reference>
<dbReference type="Proteomes" id="UP001500427">
    <property type="component" value="Unassembled WGS sequence"/>
</dbReference>
<gene>
    <name evidence="3" type="ORF">GCM10023258_34330</name>
</gene>